<dbReference type="Pfam" id="PF01774">
    <property type="entry name" value="UreD"/>
    <property type="match status" value="1"/>
</dbReference>
<dbReference type="RefSeq" id="WP_345382174.1">
    <property type="nucleotide sequence ID" value="NZ_BAABIC010000013.1"/>
</dbReference>
<evidence type="ECO:0000313" key="5">
    <source>
        <dbReference type="EMBL" id="GAA4697901.1"/>
    </source>
</evidence>
<name>A0ABP8WYY4_9PSEU</name>
<dbReference type="InterPro" id="IPR002669">
    <property type="entry name" value="UreD"/>
</dbReference>
<evidence type="ECO:0000256" key="4">
    <source>
        <dbReference type="SAM" id="MobiDB-lite"/>
    </source>
</evidence>
<comment type="caution">
    <text evidence="5">The sequence shown here is derived from an EMBL/GenBank/DDBJ whole genome shotgun (WGS) entry which is preliminary data.</text>
</comment>
<keyword evidence="2 3" id="KW-0143">Chaperone</keyword>
<accession>A0ABP8WYY4</accession>
<reference evidence="6" key="1">
    <citation type="journal article" date="2019" name="Int. J. Syst. Evol. Microbiol.">
        <title>The Global Catalogue of Microorganisms (GCM) 10K type strain sequencing project: providing services to taxonomists for standard genome sequencing and annotation.</title>
        <authorList>
            <consortium name="The Broad Institute Genomics Platform"/>
            <consortium name="The Broad Institute Genome Sequencing Center for Infectious Disease"/>
            <person name="Wu L."/>
            <person name="Ma J."/>
        </authorList>
    </citation>
    <scope>NUCLEOTIDE SEQUENCE [LARGE SCALE GENOMIC DNA]</scope>
    <source>
        <strain evidence="6">JCM 18055</strain>
    </source>
</reference>
<feature type="region of interest" description="Disordered" evidence="4">
    <location>
        <begin position="305"/>
        <end position="325"/>
    </location>
</feature>
<dbReference type="PANTHER" id="PTHR33643:SF1">
    <property type="entry name" value="UREASE ACCESSORY PROTEIN D"/>
    <property type="match status" value="1"/>
</dbReference>
<dbReference type="HAMAP" id="MF_01384">
    <property type="entry name" value="UreD"/>
    <property type="match status" value="1"/>
</dbReference>
<evidence type="ECO:0000256" key="3">
    <source>
        <dbReference type="HAMAP-Rule" id="MF_01384"/>
    </source>
</evidence>
<keyword evidence="6" id="KW-1185">Reference proteome</keyword>
<organism evidence="5 6">
    <name type="scientific">Pseudonocardia yuanmonensis</name>
    <dbReference type="NCBI Taxonomy" id="1095914"/>
    <lineage>
        <taxon>Bacteria</taxon>
        <taxon>Bacillati</taxon>
        <taxon>Actinomycetota</taxon>
        <taxon>Actinomycetes</taxon>
        <taxon>Pseudonocardiales</taxon>
        <taxon>Pseudonocardiaceae</taxon>
        <taxon>Pseudonocardia</taxon>
    </lineage>
</organism>
<comment type="subunit">
    <text evidence="3">UreD, UreF and UreG form a complex that acts as a GTP-hydrolysis-dependent molecular chaperone, activating the urease apoprotein by helping to assemble the nickel containing metallocenter of UreC. The UreE protein probably delivers the nickel.</text>
</comment>
<comment type="function">
    <text evidence="3">Required for maturation of urease via the functional incorporation of the urease nickel metallocenter.</text>
</comment>
<proteinExistence type="inferred from homology"/>
<keyword evidence="3" id="KW-0963">Cytoplasm</keyword>
<evidence type="ECO:0000256" key="2">
    <source>
        <dbReference type="ARBA" id="ARBA00023186"/>
    </source>
</evidence>
<protein>
    <recommendedName>
        <fullName evidence="3">Urease accessory protein UreD</fullName>
    </recommendedName>
</protein>
<evidence type="ECO:0000313" key="6">
    <source>
        <dbReference type="Proteomes" id="UP001500325"/>
    </source>
</evidence>
<dbReference type="EMBL" id="BAABIC010000013">
    <property type="protein sequence ID" value="GAA4697901.1"/>
    <property type="molecule type" value="Genomic_DNA"/>
</dbReference>
<keyword evidence="3" id="KW-0996">Nickel insertion</keyword>
<dbReference type="PANTHER" id="PTHR33643">
    <property type="entry name" value="UREASE ACCESSORY PROTEIN D"/>
    <property type="match status" value="1"/>
</dbReference>
<sequence>MRARAVLTVERGADGRSVVRALRSQSPLSLVPRRGTAAATDPAVTVHMVGSASTPLAGDDVELDVRVGPGAALVLTGVAAAVALPGTDRPSALTTRVTLAEDASLQYLPEPTVITARAHHHALLHAVLHPTARLRAREVLVGGRANEPSGRYRGTIRVEETGERHSRSLGMSESAVRSFTTAVPAPPDPSGERAARSLGMSESAVRAVPLLHQTQELGNPVLQASPAHLAGRRVLGTEVLIWGADGEAVAGDWWSLTPLARRGSLATAVGPDAVSTQRALAEAVAAHPGWTMQVLTDCPGERAARSVGVSESAVRSSGGGPGEAP</sequence>
<comment type="subcellular location">
    <subcellularLocation>
        <location evidence="3">Cytoplasm</location>
    </subcellularLocation>
</comment>
<evidence type="ECO:0000256" key="1">
    <source>
        <dbReference type="ARBA" id="ARBA00007177"/>
    </source>
</evidence>
<gene>
    <name evidence="3" type="primary">ureD</name>
    <name evidence="5" type="ORF">GCM10023215_40350</name>
</gene>
<comment type="similarity">
    <text evidence="1 3">Belongs to the UreD family.</text>
</comment>
<dbReference type="Proteomes" id="UP001500325">
    <property type="component" value="Unassembled WGS sequence"/>
</dbReference>